<sequence>VNKDKALNILLVLGVFAGISLAIFSSIQDTNFGADNNWVARVGDIEISREKYLLQLEGLNLDKRVPLKEEDRVFVLERMIEEELLIQRAKDLGMFSTNTMIRGAIVQQMINMIISENSLDIVSTSQLKEFYEENKGFFTSADRLRLKQIYFSDEKGGALERAQNAYLHLVQSNNLDEIDSKSDETALEVPNTLMTLSKVREYIGPSLMQIAKMLKPGEFTSPKKVIGGYKIIVLLERRDASPPDFKEIRDRVKSEYQKRKDDEALRDYLNQLKKWYEIDRQPKI</sequence>
<protein>
    <recommendedName>
        <fullName evidence="2">peptidylprolyl isomerase</fullName>
        <ecNumber evidence="2">5.2.1.8</ecNumber>
    </recommendedName>
</protein>
<evidence type="ECO:0000256" key="1">
    <source>
        <dbReference type="ARBA" id="ARBA00000971"/>
    </source>
</evidence>
<dbReference type="InterPro" id="IPR000297">
    <property type="entry name" value="PPIase_PpiC"/>
</dbReference>
<dbReference type="Gene3D" id="1.10.4030.10">
    <property type="entry name" value="Porin chaperone SurA, peptide-binding domain"/>
    <property type="match status" value="1"/>
</dbReference>
<dbReference type="PANTHER" id="PTHR47245:SF1">
    <property type="entry name" value="FOLDASE PROTEIN PRSA"/>
    <property type="match status" value="1"/>
</dbReference>
<proteinExistence type="predicted"/>
<evidence type="ECO:0000256" key="2">
    <source>
        <dbReference type="ARBA" id="ARBA00013194"/>
    </source>
</evidence>
<keyword evidence="4" id="KW-0697">Rotamase</keyword>
<feature type="transmembrane region" description="Helical" evidence="6">
    <location>
        <begin position="7"/>
        <end position="27"/>
    </location>
</feature>
<dbReference type="InterPro" id="IPR050245">
    <property type="entry name" value="PrsA_foldase"/>
</dbReference>
<evidence type="ECO:0000256" key="5">
    <source>
        <dbReference type="ARBA" id="ARBA00023235"/>
    </source>
</evidence>
<keyword evidence="6" id="KW-0812">Transmembrane</keyword>
<dbReference type="Gene3D" id="3.10.50.40">
    <property type="match status" value="1"/>
</dbReference>
<keyword evidence="6" id="KW-1133">Transmembrane helix</keyword>
<dbReference type="InterPro" id="IPR046357">
    <property type="entry name" value="PPIase_dom_sf"/>
</dbReference>
<feature type="domain" description="PpiC" evidence="7">
    <location>
        <begin position="122"/>
        <end position="250"/>
    </location>
</feature>
<accession>A0A381PZZ5</accession>
<dbReference type="EC" id="5.2.1.8" evidence="2"/>
<dbReference type="Pfam" id="PF13145">
    <property type="entry name" value="Rotamase_2"/>
    <property type="match status" value="1"/>
</dbReference>
<dbReference type="Pfam" id="PF13624">
    <property type="entry name" value="SurA_N_3"/>
    <property type="match status" value="1"/>
</dbReference>
<comment type="catalytic activity">
    <reaction evidence="1">
        <text>[protein]-peptidylproline (omega=180) = [protein]-peptidylproline (omega=0)</text>
        <dbReference type="Rhea" id="RHEA:16237"/>
        <dbReference type="Rhea" id="RHEA-COMP:10747"/>
        <dbReference type="Rhea" id="RHEA-COMP:10748"/>
        <dbReference type="ChEBI" id="CHEBI:83833"/>
        <dbReference type="ChEBI" id="CHEBI:83834"/>
        <dbReference type="EC" id="5.2.1.8"/>
    </reaction>
</comment>
<gene>
    <name evidence="8" type="ORF">METZ01_LOCUS25469</name>
</gene>
<keyword evidence="5" id="KW-0413">Isomerase</keyword>
<dbReference type="InterPro" id="IPR027304">
    <property type="entry name" value="Trigger_fact/SurA_dom_sf"/>
</dbReference>
<keyword evidence="6" id="KW-0472">Membrane</keyword>
<evidence type="ECO:0000313" key="8">
    <source>
        <dbReference type="EMBL" id="SUZ72615.1"/>
    </source>
</evidence>
<evidence type="ECO:0000256" key="4">
    <source>
        <dbReference type="ARBA" id="ARBA00023110"/>
    </source>
</evidence>
<reference evidence="8" key="1">
    <citation type="submission" date="2018-05" db="EMBL/GenBank/DDBJ databases">
        <authorList>
            <person name="Lanie J.A."/>
            <person name="Ng W.-L."/>
            <person name="Kazmierczak K.M."/>
            <person name="Andrzejewski T.M."/>
            <person name="Davidsen T.M."/>
            <person name="Wayne K.J."/>
            <person name="Tettelin H."/>
            <person name="Glass J.I."/>
            <person name="Rusch D."/>
            <person name="Podicherti R."/>
            <person name="Tsui H.-C.T."/>
            <person name="Winkler M.E."/>
        </authorList>
    </citation>
    <scope>NUCLEOTIDE SEQUENCE</scope>
</reference>
<dbReference type="SUPFAM" id="SSF109998">
    <property type="entry name" value="Triger factor/SurA peptide-binding domain-like"/>
    <property type="match status" value="1"/>
</dbReference>
<dbReference type="GO" id="GO:0003755">
    <property type="term" value="F:peptidyl-prolyl cis-trans isomerase activity"/>
    <property type="evidence" value="ECO:0007669"/>
    <property type="project" value="UniProtKB-KW"/>
</dbReference>
<feature type="non-terminal residue" evidence="8">
    <location>
        <position position="1"/>
    </location>
</feature>
<evidence type="ECO:0000256" key="3">
    <source>
        <dbReference type="ARBA" id="ARBA00022729"/>
    </source>
</evidence>
<organism evidence="8">
    <name type="scientific">marine metagenome</name>
    <dbReference type="NCBI Taxonomy" id="408172"/>
    <lineage>
        <taxon>unclassified sequences</taxon>
        <taxon>metagenomes</taxon>
        <taxon>ecological metagenomes</taxon>
    </lineage>
</organism>
<dbReference type="AlphaFoldDB" id="A0A381PZZ5"/>
<dbReference type="EMBL" id="UINC01001152">
    <property type="protein sequence ID" value="SUZ72615.1"/>
    <property type="molecule type" value="Genomic_DNA"/>
</dbReference>
<evidence type="ECO:0000256" key="6">
    <source>
        <dbReference type="SAM" id="Phobius"/>
    </source>
</evidence>
<dbReference type="PANTHER" id="PTHR47245">
    <property type="entry name" value="PEPTIDYLPROLYL ISOMERASE"/>
    <property type="match status" value="1"/>
</dbReference>
<keyword evidence="3" id="KW-0732">Signal</keyword>
<evidence type="ECO:0000259" key="7">
    <source>
        <dbReference type="Pfam" id="PF13145"/>
    </source>
</evidence>
<name>A0A381PZZ5_9ZZZZ</name>